<protein>
    <recommendedName>
        <fullName evidence="4">Lipoprotein</fullName>
    </recommendedName>
</protein>
<dbReference type="AlphaFoldDB" id="A0A2W7G8T2"/>
<organism evidence="2 3">
    <name type="scientific">Metamycoplasma auris</name>
    <dbReference type="NCBI Taxonomy" id="51363"/>
    <lineage>
        <taxon>Bacteria</taxon>
        <taxon>Bacillati</taxon>
        <taxon>Mycoplasmatota</taxon>
        <taxon>Mycoplasmoidales</taxon>
        <taxon>Metamycoplasmataceae</taxon>
        <taxon>Metamycoplasma</taxon>
    </lineage>
</organism>
<evidence type="ECO:0000313" key="2">
    <source>
        <dbReference type="EMBL" id="PZW01455.1"/>
    </source>
</evidence>
<dbReference type="OrthoDB" id="393355at2"/>
<keyword evidence="1" id="KW-0732">Signal</keyword>
<keyword evidence="3" id="KW-1185">Reference proteome</keyword>
<dbReference type="Proteomes" id="UP000249646">
    <property type="component" value="Unassembled WGS sequence"/>
</dbReference>
<dbReference type="PROSITE" id="PS51257">
    <property type="entry name" value="PROKAR_LIPOPROTEIN"/>
    <property type="match status" value="1"/>
</dbReference>
<dbReference type="NCBIfam" id="NF045981">
    <property type="entry name" value="MSC0775_fam_LP"/>
    <property type="match status" value="1"/>
</dbReference>
<dbReference type="Gene3D" id="2.70.70.10">
    <property type="entry name" value="Glucose Permease (Domain IIA)"/>
    <property type="match status" value="1"/>
</dbReference>
<evidence type="ECO:0000256" key="1">
    <source>
        <dbReference type="SAM" id="SignalP"/>
    </source>
</evidence>
<reference evidence="2 3" key="1">
    <citation type="submission" date="2018-06" db="EMBL/GenBank/DDBJ databases">
        <title>Genomic Encyclopedia of Archaeal and Bacterial Type Strains, Phase II (KMG-II): from individual species to whole genera.</title>
        <authorList>
            <person name="Goeker M."/>
        </authorList>
    </citation>
    <scope>NUCLEOTIDE SEQUENCE [LARGE SCALE GENOMIC DNA]</scope>
    <source>
        <strain evidence="2 3">ATCC 51348</strain>
    </source>
</reference>
<sequence length="758" mass="86566">MYKKHINLKKTLLLTSASLLAVSPISLVIACKTTKPTADSNSNNTDKTKENKKSSEVFLNVDFAANKNELSRYEKYNQIHMLNEINEYFNNTNHDDLVIFKDGAEAKNVTFDNMMKNNFMVKYMEFDKDKFKSIIQKEFNLSDEFLSRLNFHIDYNNVFYDPGNYFDVLVPVVVKLYLTNHDKAEYIKGMFISQSIKFRIPNVKDKNADKNKEVFETYSEIKKLKETDFKVTLKDEINKQEIQGIINKWGIGQLNTEQLSKIFEVKSEAFDKLKDKVKDKKVQLKMTAFDVDLKDKSLASDKGILKVRVGVISDDKKDGKTLKTPEAGVTFNLKFKFNNEFLSKLRLTESVKVNTIFYSEINTNHESFDKSNLIVKSQNKDIEKIEIVDLKANGFRKSKVKLNVYLKGKKDPITIEKTLGSKKDALLYESEFTKQNIVAPNFATDRITTTNLASIKKDFFTAYKSHIFSGGYGISRGFYGNDSIKTPLFLHFGEDYLAPDHQAVLMPYDGDIVAAYDLKVATAWTGVGTVVVVRISVNNLIDWSPKEKELYLTNNDKYIYMSFLHLDAQKTLNNEIIGITSKQDNTSGKRVITVAEGVTPKNPKSVKKGQIIGYLGTEATNGGWMSHAHVNLYSNRSKYLSPNYFLTSQRQALDENRVNRYYDESKKVYTQIGNIGVHSSGTSNAIVNKVDPKTGEEIKGSDKKSMKLNEIGLYKDKLSITDYEIKNGYLNPNIIYDLRNDKTVSFGIEEFYDLNKQK</sequence>
<comment type="caution">
    <text evidence="2">The sequence shown here is derived from an EMBL/GenBank/DDBJ whole genome shotgun (WGS) entry which is preliminary data.</text>
</comment>
<name>A0A2W7G8T2_9BACT</name>
<dbReference type="EMBL" id="QKUB01000002">
    <property type="protein sequence ID" value="PZW01455.1"/>
    <property type="molecule type" value="Genomic_DNA"/>
</dbReference>
<evidence type="ECO:0000313" key="3">
    <source>
        <dbReference type="Proteomes" id="UP000249646"/>
    </source>
</evidence>
<evidence type="ECO:0008006" key="4">
    <source>
        <dbReference type="Google" id="ProtNLM"/>
    </source>
</evidence>
<feature type="chain" id="PRO_5016029887" description="Lipoprotein" evidence="1">
    <location>
        <begin position="22"/>
        <end position="758"/>
    </location>
</feature>
<dbReference type="InterPro" id="IPR011055">
    <property type="entry name" value="Dup_hybrid_motif"/>
</dbReference>
<gene>
    <name evidence="2" type="ORF">BCF89_10279</name>
</gene>
<proteinExistence type="predicted"/>
<accession>A0A2W7G8T2</accession>
<feature type="signal peptide" evidence="1">
    <location>
        <begin position="1"/>
        <end position="21"/>
    </location>
</feature>